<protein>
    <submittedName>
        <fullName evidence="1">Uncharacterized protein</fullName>
    </submittedName>
</protein>
<dbReference type="Proteomes" id="UP000007264">
    <property type="component" value="Unassembled WGS sequence"/>
</dbReference>
<name>I0Z4Z1_COCSC</name>
<dbReference type="RefSeq" id="XP_005650254.1">
    <property type="nucleotide sequence ID" value="XM_005650197.1"/>
</dbReference>
<proteinExistence type="predicted"/>
<evidence type="ECO:0000313" key="1">
    <source>
        <dbReference type="EMBL" id="EIE25710.1"/>
    </source>
</evidence>
<evidence type="ECO:0000313" key="2">
    <source>
        <dbReference type="Proteomes" id="UP000007264"/>
    </source>
</evidence>
<accession>I0Z4Z1</accession>
<dbReference type="OrthoDB" id="567525at2759"/>
<sequence length="235" mass="25149">MIANGSLTEIPSAQYIGSNTRLHFKRLRVCCKAQCANGNDVNSVSVALGRRNVLVLPAAASLVSLFAGSRPARANIVQDLAKGFVRPDLASEEATVVMMDARGTLYELKELAGTSMDSQERFKARRLLPGMAKRLREVGVAAPVLAALVRGAQKESVVSEMYGGAGGERAATDEVYSAIGDIVTISGRTIRKEAQASPELAESAIRKIEDLLASLPQEVVEKAKELRAQRRVNTA</sequence>
<dbReference type="EMBL" id="AGSI01000003">
    <property type="protein sequence ID" value="EIE25710.1"/>
    <property type="molecule type" value="Genomic_DNA"/>
</dbReference>
<dbReference type="eggNOG" id="ENOG502SRQ9">
    <property type="taxonomic scope" value="Eukaryota"/>
</dbReference>
<keyword evidence="2" id="KW-1185">Reference proteome</keyword>
<reference evidence="1 2" key="1">
    <citation type="journal article" date="2012" name="Genome Biol.">
        <title>The genome of the polar eukaryotic microalga coccomyxa subellipsoidea reveals traits of cold adaptation.</title>
        <authorList>
            <person name="Blanc G."/>
            <person name="Agarkova I."/>
            <person name="Grimwood J."/>
            <person name="Kuo A."/>
            <person name="Brueggeman A."/>
            <person name="Dunigan D."/>
            <person name="Gurnon J."/>
            <person name="Ladunga I."/>
            <person name="Lindquist E."/>
            <person name="Lucas S."/>
            <person name="Pangilinan J."/>
            <person name="Proschold T."/>
            <person name="Salamov A."/>
            <person name="Schmutz J."/>
            <person name="Weeks D."/>
            <person name="Yamada T."/>
            <person name="Claverie J.M."/>
            <person name="Grigoriev I."/>
            <person name="Van Etten J."/>
            <person name="Lomsadze A."/>
            <person name="Borodovsky M."/>
        </authorList>
    </citation>
    <scope>NUCLEOTIDE SEQUENCE [LARGE SCALE GENOMIC DNA]</scope>
    <source>
        <strain evidence="1 2">C-169</strain>
    </source>
</reference>
<dbReference type="KEGG" id="csl:COCSUDRAFT_46344"/>
<gene>
    <name evidence="1" type="ORF">COCSUDRAFT_46344</name>
</gene>
<dbReference type="GeneID" id="17043714"/>
<dbReference type="AlphaFoldDB" id="I0Z4Z1"/>
<organism evidence="1 2">
    <name type="scientific">Coccomyxa subellipsoidea (strain C-169)</name>
    <name type="common">Green microalga</name>
    <dbReference type="NCBI Taxonomy" id="574566"/>
    <lineage>
        <taxon>Eukaryota</taxon>
        <taxon>Viridiplantae</taxon>
        <taxon>Chlorophyta</taxon>
        <taxon>core chlorophytes</taxon>
        <taxon>Trebouxiophyceae</taxon>
        <taxon>Trebouxiophyceae incertae sedis</taxon>
        <taxon>Coccomyxaceae</taxon>
        <taxon>Coccomyxa</taxon>
        <taxon>Coccomyxa subellipsoidea</taxon>
    </lineage>
</organism>
<comment type="caution">
    <text evidence="1">The sequence shown here is derived from an EMBL/GenBank/DDBJ whole genome shotgun (WGS) entry which is preliminary data.</text>
</comment>